<dbReference type="InterPro" id="IPR036526">
    <property type="entry name" value="C-N_Hydrolase_sf"/>
</dbReference>
<dbReference type="AlphaFoldDB" id="A0A2I0XBH9"/>
<dbReference type="STRING" id="906689.A0A2I0XBH9"/>
<reference evidence="1 2" key="1">
    <citation type="journal article" date="2016" name="Sci. Rep.">
        <title>The Dendrobium catenatum Lindl. genome sequence provides insights into polysaccharide synthase, floral development and adaptive evolution.</title>
        <authorList>
            <person name="Zhang G.Q."/>
            <person name="Xu Q."/>
            <person name="Bian C."/>
            <person name="Tsai W.C."/>
            <person name="Yeh C.M."/>
            <person name="Liu K.W."/>
            <person name="Yoshida K."/>
            <person name="Zhang L.S."/>
            <person name="Chang S.B."/>
            <person name="Chen F."/>
            <person name="Shi Y."/>
            <person name="Su Y.Y."/>
            <person name="Zhang Y.Q."/>
            <person name="Chen L.J."/>
            <person name="Yin Y."/>
            <person name="Lin M."/>
            <person name="Huang H."/>
            <person name="Deng H."/>
            <person name="Wang Z.W."/>
            <person name="Zhu S.L."/>
            <person name="Zhao X."/>
            <person name="Deng C."/>
            <person name="Niu S.C."/>
            <person name="Huang J."/>
            <person name="Wang M."/>
            <person name="Liu G.H."/>
            <person name="Yang H.J."/>
            <person name="Xiao X.J."/>
            <person name="Hsiao Y.Y."/>
            <person name="Wu W.L."/>
            <person name="Chen Y.Y."/>
            <person name="Mitsuda N."/>
            <person name="Ohme-Takagi M."/>
            <person name="Luo Y.B."/>
            <person name="Van de Peer Y."/>
            <person name="Liu Z.J."/>
        </authorList>
    </citation>
    <scope>NUCLEOTIDE SEQUENCE [LARGE SCALE GENOMIC DNA]</scope>
    <source>
        <tissue evidence="1">The whole plant</tissue>
    </source>
</reference>
<evidence type="ECO:0000313" key="2">
    <source>
        <dbReference type="Proteomes" id="UP000233837"/>
    </source>
</evidence>
<accession>A0A2I0XBH9</accession>
<evidence type="ECO:0000313" key="1">
    <source>
        <dbReference type="EMBL" id="PKU85255.1"/>
    </source>
</evidence>
<dbReference type="SUPFAM" id="SSF56317">
    <property type="entry name" value="Carbon-nitrogen hydrolase"/>
    <property type="match status" value="1"/>
</dbReference>
<proteinExistence type="predicted"/>
<dbReference type="EMBL" id="KZ501979">
    <property type="protein sequence ID" value="PKU85255.1"/>
    <property type="molecule type" value="Genomic_DNA"/>
</dbReference>
<reference evidence="1 2" key="2">
    <citation type="journal article" date="2017" name="Nature">
        <title>The Apostasia genome and the evolution of orchids.</title>
        <authorList>
            <person name="Zhang G.Q."/>
            <person name="Liu K.W."/>
            <person name="Li Z."/>
            <person name="Lohaus R."/>
            <person name="Hsiao Y.Y."/>
            <person name="Niu S.C."/>
            <person name="Wang J.Y."/>
            <person name="Lin Y.C."/>
            <person name="Xu Q."/>
            <person name="Chen L.J."/>
            <person name="Yoshida K."/>
            <person name="Fujiwara S."/>
            <person name="Wang Z.W."/>
            <person name="Zhang Y.Q."/>
            <person name="Mitsuda N."/>
            <person name="Wang M."/>
            <person name="Liu G.H."/>
            <person name="Pecoraro L."/>
            <person name="Huang H.X."/>
            <person name="Xiao X.J."/>
            <person name="Lin M."/>
            <person name="Wu X.Y."/>
            <person name="Wu W.L."/>
            <person name="Chen Y.Y."/>
            <person name="Chang S.B."/>
            <person name="Sakamoto S."/>
            <person name="Ohme-Takagi M."/>
            <person name="Yagi M."/>
            <person name="Zeng S.J."/>
            <person name="Shen C.Y."/>
            <person name="Yeh C.M."/>
            <person name="Luo Y.B."/>
            <person name="Tsai W.C."/>
            <person name="Van de Peer Y."/>
            <person name="Liu Z.J."/>
        </authorList>
    </citation>
    <scope>NUCLEOTIDE SEQUENCE [LARGE SCALE GENOMIC DNA]</scope>
    <source>
        <tissue evidence="1">The whole plant</tissue>
    </source>
</reference>
<keyword evidence="2" id="KW-1185">Reference proteome</keyword>
<protein>
    <submittedName>
        <fullName evidence="1">N-carbamoylputrescine amidase</fullName>
    </submittedName>
</protein>
<name>A0A2I0XBH9_9ASPA</name>
<organism evidence="1 2">
    <name type="scientific">Dendrobium catenatum</name>
    <dbReference type="NCBI Taxonomy" id="906689"/>
    <lineage>
        <taxon>Eukaryota</taxon>
        <taxon>Viridiplantae</taxon>
        <taxon>Streptophyta</taxon>
        <taxon>Embryophyta</taxon>
        <taxon>Tracheophyta</taxon>
        <taxon>Spermatophyta</taxon>
        <taxon>Magnoliopsida</taxon>
        <taxon>Liliopsida</taxon>
        <taxon>Asparagales</taxon>
        <taxon>Orchidaceae</taxon>
        <taxon>Epidendroideae</taxon>
        <taxon>Malaxideae</taxon>
        <taxon>Dendrobiinae</taxon>
        <taxon>Dendrobium</taxon>
    </lineage>
</organism>
<dbReference type="Proteomes" id="UP000233837">
    <property type="component" value="Unassembled WGS sequence"/>
</dbReference>
<sequence length="83" mass="9293">MEGERKVVVATLQFACSDSVSGNVETAERLVRAAHKKGANIVLIQVTDELFCLEAYMHFGILGLNFVCSGCRNLLRNWVWSYL</sequence>
<dbReference type="Gene3D" id="3.60.110.10">
    <property type="entry name" value="Carbon-nitrogen hydrolase"/>
    <property type="match status" value="1"/>
</dbReference>
<gene>
    <name evidence="1" type="primary">CPA</name>
    <name evidence="1" type="ORF">MA16_Dca025434</name>
</gene>